<sequence>MLQFLQLHCLEANWALSGGGAVAGTTKQTMVLPDTPVSVMVATAFPAAGMPITGNVAVAKQETSGAVHDWEGVGPNMVDHVSYGHPLRGGPTEFQAYGQVIEVGHLKFDSPATSSDGQGLPGVLFGKY</sequence>
<evidence type="ECO:0000313" key="1">
    <source>
        <dbReference type="EMBL" id="MPC90406.1"/>
    </source>
</evidence>
<gene>
    <name evidence="1" type="ORF">E2C01_085393</name>
</gene>
<keyword evidence="2" id="KW-1185">Reference proteome</keyword>
<dbReference type="EMBL" id="VSRR010084297">
    <property type="protein sequence ID" value="MPC90406.1"/>
    <property type="molecule type" value="Genomic_DNA"/>
</dbReference>
<proteinExistence type="predicted"/>
<evidence type="ECO:0000313" key="2">
    <source>
        <dbReference type="Proteomes" id="UP000324222"/>
    </source>
</evidence>
<name>A0A5B7J8R5_PORTR</name>
<protein>
    <submittedName>
        <fullName evidence="1">Uncharacterized protein</fullName>
    </submittedName>
</protein>
<dbReference type="AlphaFoldDB" id="A0A5B7J8R5"/>
<accession>A0A5B7J8R5</accession>
<organism evidence="1 2">
    <name type="scientific">Portunus trituberculatus</name>
    <name type="common">Swimming crab</name>
    <name type="synonym">Neptunus trituberculatus</name>
    <dbReference type="NCBI Taxonomy" id="210409"/>
    <lineage>
        <taxon>Eukaryota</taxon>
        <taxon>Metazoa</taxon>
        <taxon>Ecdysozoa</taxon>
        <taxon>Arthropoda</taxon>
        <taxon>Crustacea</taxon>
        <taxon>Multicrustacea</taxon>
        <taxon>Malacostraca</taxon>
        <taxon>Eumalacostraca</taxon>
        <taxon>Eucarida</taxon>
        <taxon>Decapoda</taxon>
        <taxon>Pleocyemata</taxon>
        <taxon>Brachyura</taxon>
        <taxon>Eubrachyura</taxon>
        <taxon>Portunoidea</taxon>
        <taxon>Portunidae</taxon>
        <taxon>Portuninae</taxon>
        <taxon>Portunus</taxon>
    </lineage>
</organism>
<reference evidence="1 2" key="1">
    <citation type="submission" date="2019-05" db="EMBL/GenBank/DDBJ databases">
        <title>Another draft genome of Portunus trituberculatus and its Hox gene families provides insights of decapod evolution.</title>
        <authorList>
            <person name="Jeong J.-H."/>
            <person name="Song I."/>
            <person name="Kim S."/>
            <person name="Choi T."/>
            <person name="Kim D."/>
            <person name="Ryu S."/>
            <person name="Kim W."/>
        </authorList>
    </citation>
    <scope>NUCLEOTIDE SEQUENCE [LARGE SCALE GENOMIC DNA]</scope>
    <source>
        <tissue evidence="1">Muscle</tissue>
    </source>
</reference>
<comment type="caution">
    <text evidence="1">The sequence shown here is derived from an EMBL/GenBank/DDBJ whole genome shotgun (WGS) entry which is preliminary data.</text>
</comment>
<dbReference type="Proteomes" id="UP000324222">
    <property type="component" value="Unassembled WGS sequence"/>
</dbReference>